<reference evidence="2" key="1">
    <citation type="submission" date="2018-05" db="EMBL/GenBank/DDBJ databases">
        <authorList>
            <person name="Lanie J.A."/>
            <person name="Ng W.-L."/>
            <person name="Kazmierczak K.M."/>
            <person name="Andrzejewski T.M."/>
            <person name="Davidsen T.M."/>
            <person name="Wayne K.J."/>
            <person name="Tettelin H."/>
            <person name="Glass J.I."/>
            <person name="Rusch D."/>
            <person name="Podicherti R."/>
            <person name="Tsui H.-C.T."/>
            <person name="Winkler M.E."/>
        </authorList>
    </citation>
    <scope>NUCLEOTIDE SEQUENCE</scope>
</reference>
<feature type="domain" description="Coenzyme Q-binding protein COQ10 START" evidence="1">
    <location>
        <begin position="11"/>
        <end position="141"/>
    </location>
</feature>
<evidence type="ECO:0000259" key="1">
    <source>
        <dbReference type="Pfam" id="PF03364"/>
    </source>
</evidence>
<evidence type="ECO:0000313" key="2">
    <source>
        <dbReference type="EMBL" id="SUZ95827.1"/>
    </source>
</evidence>
<name>A0A381S0R9_9ZZZZ</name>
<dbReference type="PANTHER" id="PTHR39683">
    <property type="entry name" value="CONSERVED PROTEIN TB16.3"/>
    <property type="match status" value="1"/>
</dbReference>
<dbReference type="SUPFAM" id="SSF55961">
    <property type="entry name" value="Bet v1-like"/>
    <property type="match status" value="1"/>
</dbReference>
<proteinExistence type="predicted"/>
<dbReference type="AlphaFoldDB" id="A0A381S0R9"/>
<accession>A0A381S0R9</accession>
<dbReference type="InterPro" id="IPR023393">
    <property type="entry name" value="START-like_dom_sf"/>
</dbReference>
<protein>
    <recommendedName>
        <fullName evidence="1">Coenzyme Q-binding protein COQ10 START domain-containing protein</fullName>
    </recommendedName>
</protein>
<gene>
    <name evidence="2" type="ORF">METZ01_LOCUS48681</name>
</gene>
<dbReference type="InterPro" id="IPR005031">
    <property type="entry name" value="COQ10_START"/>
</dbReference>
<sequence length="159" mass="17850">MSDHASQHTHIQAPPDLCFATVRDVERYPEWAVDIKEANVLARDDEGRVGDVQFRAAAMGRSSSYTLRYTYGSNPLRISWRLIEGDVMRRMSGEYEFVAVDGDPNATQVHYDLDVDLLVRLPGFVKRRLEAKIVHAAIDDLKGRIESLAAPPISPITRG</sequence>
<dbReference type="EMBL" id="UINC01002358">
    <property type="protein sequence ID" value="SUZ95827.1"/>
    <property type="molecule type" value="Genomic_DNA"/>
</dbReference>
<organism evidence="2">
    <name type="scientific">marine metagenome</name>
    <dbReference type="NCBI Taxonomy" id="408172"/>
    <lineage>
        <taxon>unclassified sequences</taxon>
        <taxon>metagenomes</taxon>
        <taxon>ecological metagenomes</taxon>
    </lineage>
</organism>
<dbReference type="Pfam" id="PF03364">
    <property type="entry name" value="Polyketide_cyc"/>
    <property type="match status" value="1"/>
</dbReference>
<dbReference type="Gene3D" id="3.30.530.20">
    <property type="match status" value="1"/>
</dbReference>
<dbReference type="PANTHER" id="PTHR39683:SF4">
    <property type="entry name" value="COENZYME Q-BINDING PROTEIN COQ10 START DOMAIN-CONTAINING PROTEIN"/>
    <property type="match status" value="1"/>
</dbReference>